<evidence type="ECO:0000313" key="2">
    <source>
        <dbReference type="Proteomes" id="UP000006048"/>
    </source>
</evidence>
<dbReference type="STRING" id="869212.Turpa_0776"/>
<dbReference type="AlphaFoldDB" id="I4B2C0"/>
<dbReference type="EMBL" id="CP002959">
    <property type="protein sequence ID" value="AFM11427.1"/>
    <property type="molecule type" value="Genomic_DNA"/>
</dbReference>
<evidence type="ECO:0000313" key="1">
    <source>
        <dbReference type="EMBL" id="AFM11427.1"/>
    </source>
</evidence>
<dbReference type="Proteomes" id="UP000006048">
    <property type="component" value="Chromosome"/>
</dbReference>
<sequence length="345" mass="38564">MQVQLEKARATANFTRFRGAQSGGHYESYFMRANDTASGTAFWIRYTIYQNDKGAGIKEPMGELWAIWFEKGKAPVAAKSEFPLAGARYSNTNFDLDFDGATLNSTSLKGSAQNRGENKIEWNLSIEQIKGAKNNQPIFPMPLASYDAPLPRAKLLIAQPFVTFSGTFVVNGKKHAIDAWQGSQNHNWGSRHTDEYAWGQVAGFDGEPDSFLEVASAKLKFGPLMTPYLTPITLRHKGNDYVLNTYWQAIRNKANVDYFDWSFSGENADLKIEGRIYADRQDFVALNYYNPPGDVKTCLNTKVAACEVSLTEKSRIGLTAKLSTRNRAAFEILTSKTDHGFTPLF</sequence>
<name>I4B2C0_TURPD</name>
<proteinExistence type="predicted"/>
<dbReference type="SUPFAM" id="SSF159245">
    <property type="entry name" value="AttH-like"/>
    <property type="match status" value="1"/>
</dbReference>
<reference evidence="1 2" key="1">
    <citation type="submission" date="2012-06" db="EMBL/GenBank/DDBJ databases">
        <title>The complete chromosome of genome of Turneriella parva DSM 21527.</title>
        <authorList>
            <consortium name="US DOE Joint Genome Institute (JGI-PGF)"/>
            <person name="Lucas S."/>
            <person name="Han J."/>
            <person name="Lapidus A."/>
            <person name="Bruce D."/>
            <person name="Goodwin L."/>
            <person name="Pitluck S."/>
            <person name="Peters L."/>
            <person name="Kyrpides N."/>
            <person name="Mavromatis K."/>
            <person name="Ivanova N."/>
            <person name="Mikhailova N."/>
            <person name="Chertkov O."/>
            <person name="Detter J.C."/>
            <person name="Tapia R."/>
            <person name="Han C."/>
            <person name="Land M."/>
            <person name="Hauser L."/>
            <person name="Markowitz V."/>
            <person name="Cheng J.-F."/>
            <person name="Hugenholtz P."/>
            <person name="Woyke T."/>
            <person name="Wu D."/>
            <person name="Gronow S."/>
            <person name="Wellnitz S."/>
            <person name="Brambilla E."/>
            <person name="Klenk H.-P."/>
            <person name="Eisen J.A."/>
        </authorList>
    </citation>
    <scope>NUCLEOTIDE SEQUENCE [LARGE SCALE GENOMIC DNA]</scope>
    <source>
        <strain evidence="2">ATCC BAA-1111 / DSM 21527 / NCTC 11395 / H</strain>
    </source>
</reference>
<accession>I4B2C0</accession>
<dbReference type="HOGENOM" id="CLU_071545_0_0_12"/>
<organism evidence="1 2">
    <name type="scientific">Turneriella parva (strain ATCC BAA-1111 / DSM 21527 / NCTC 11395 / H)</name>
    <name type="common">Leptospira parva</name>
    <dbReference type="NCBI Taxonomy" id="869212"/>
    <lineage>
        <taxon>Bacteria</taxon>
        <taxon>Pseudomonadati</taxon>
        <taxon>Spirochaetota</taxon>
        <taxon>Spirochaetia</taxon>
        <taxon>Leptospirales</taxon>
        <taxon>Leptospiraceae</taxon>
        <taxon>Turneriella</taxon>
    </lineage>
</organism>
<protein>
    <recommendedName>
        <fullName evidence="3">AttH domain-containing protein</fullName>
    </recommendedName>
</protein>
<evidence type="ECO:0008006" key="3">
    <source>
        <dbReference type="Google" id="ProtNLM"/>
    </source>
</evidence>
<dbReference type="KEGG" id="tpx:Turpa_0776"/>
<keyword evidence="2" id="KW-1185">Reference proteome</keyword>
<dbReference type="RefSeq" id="WP_014801945.1">
    <property type="nucleotide sequence ID" value="NC_018020.1"/>
</dbReference>
<dbReference type="PATRIC" id="fig|869212.3.peg.751"/>
<dbReference type="OrthoDB" id="333076at2"/>
<gene>
    <name evidence="1" type="ordered locus">Turpa_0776</name>
</gene>